<evidence type="ECO:0000313" key="3">
    <source>
        <dbReference type="EMBL" id="MBS7457688.1"/>
    </source>
</evidence>
<dbReference type="Proteomes" id="UP000675747">
    <property type="component" value="Unassembled WGS sequence"/>
</dbReference>
<protein>
    <submittedName>
        <fullName evidence="2">Uncharacterized protein</fullName>
    </submittedName>
</protein>
<sequence>MTRIPYHAEDLIAELDRQYPEVIYDPLEPREEFLLKSGERRLVVQLKHRLRHDREDAEDNYRSLHVQDQEAEGEGY</sequence>
<reference evidence="2" key="2">
    <citation type="submission" date="2021-04" db="EMBL/GenBank/DDBJ databases">
        <authorList>
            <person name="Karlyshev A.V."/>
        </authorList>
    </citation>
    <scope>NUCLEOTIDE SEQUENCE</scope>
    <source>
        <strain evidence="2">LMG 29479</strain>
    </source>
</reference>
<dbReference type="EMBL" id="JAGQFT020000006">
    <property type="protein sequence ID" value="MBS7457688.1"/>
    <property type="molecule type" value="Genomic_DNA"/>
</dbReference>
<evidence type="ECO:0000313" key="4">
    <source>
        <dbReference type="Proteomes" id="UP000675747"/>
    </source>
</evidence>
<dbReference type="RefSeq" id="WP_211925416.1">
    <property type="nucleotide sequence ID" value="NZ_JAGQFT020000006.1"/>
</dbReference>
<keyword evidence="4" id="KW-1185">Reference proteome</keyword>
<gene>
    <name evidence="3" type="ORF">KB893_011165</name>
    <name evidence="2" type="ORF">KB893_02760</name>
</gene>
<name>A0A8J7VR00_9GAMM</name>
<accession>A0A8J7VR00</accession>
<reference evidence="3 4" key="1">
    <citation type="journal article" date="2021" name="Microbiol. Resour. Announc.">
        <title>Draft Genome Sequence of Coralloluteibacterium stylophorae LMG 29479T.</title>
        <authorList>
            <person name="Karlyshev A.V."/>
            <person name="Kudryashova E.B."/>
            <person name="Ariskina E.V."/>
            <person name="Conroy A.P."/>
            <person name="Abidueva E.Y."/>
        </authorList>
    </citation>
    <scope>NUCLEOTIDE SEQUENCE [LARGE SCALE GENOMIC DNA]</scope>
    <source>
        <strain evidence="3 4">LMG 29479</strain>
    </source>
</reference>
<organism evidence="2">
    <name type="scientific">Coralloluteibacterium stylophorae</name>
    <dbReference type="NCBI Taxonomy" id="1776034"/>
    <lineage>
        <taxon>Bacteria</taxon>
        <taxon>Pseudomonadati</taxon>
        <taxon>Pseudomonadota</taxon>
        <taxon>Gammaproteobacteria</taxon>
        <taxon>Lysobacterales</taxon>
        <taxon>Lysobacteraceae</taxon>
        <taxon>Coralloluteibacterium</taxon>
    </lineage>
</organism>
<evidence type="ECO:0000256" key="1">
    <source>
        <dbReference type="SAM" id="MobiDB-lite"/>
    </source>
</evidence>
<feature type="compositionally biased region" description="Basic and acidic residues" evidence="1">
    <location>
        <begin position="54"/>
        <end position="68"/>
    </location>
</feature>
<dbReference type="EMBL" id="JAGQFT010000010">
    <property type="protein sequence ID" value="MBR0561447.1"/>
    <property type="molecule type" value="Genomic_DNA"/>
</dbReference>
<proteinExistence type="predicted"/>
<dbReference type="AlphaFoldDB" id="A0A8J7VR00"/>
<feature type="region of interest" description="Disordered" evidence="1">
    <location>
        <begin position="54"/>
        <end position="76"/>
    </location>
</feature>
<evidence type="ECO:0000313" key="2">
    <source>
        <dbReference type="EMBL" id="MBR0561447.1"/>
    </source>
</evidence>
<comment type="caution">
    <text evidence="2">The sequence shown here is derived from an EMBL/GenBank/DDBJ whole genome shotgun (WGS) entry which is preliminary data.</text>
</comment>